<comment type="caution">
    <text evidence="6">The sequence shown here is derived from an EMBL/GenBank/DDBJ whole genome shotgun (WGS) entry which is preliminary data.</text>
</comment>
<dbReference type="Proteomes" id="UP001165583">
    <property type="component" value="Unassembled WGS sequence"/>
</dbReference>
<dbReference type="PANTHER" id="PTHR30419">
    <property type="entry name" value="HTH-TYPE TRANSCRIPTIONAL REGULATOR YBHD"/>
    <property type="match status" value="1"/>
</dbReference>
<reference evidence="6" key="1">
    <citation type="submission" date="2022-09" db="EMBL/GenBank/DDBJ databases">
        <title>Novosphingobium sp. Nov., a polycyclic aromatic hydrocarbon-degrading bacterium isolated form mangrove sediments in HongKong.</title>
        <authorList>
            <person name="Hu Z."/>
        </authorList>
    </citation>
    <scope>NUCLEOTIDE SEQUENCE</scope>
    <source>
        <strain evidence="6">HK4-1</strain>
    </source>
</reference>
<dbReference type="RefSeq" id="WP_260047228.1">
    <property type="nucleotide sequence ID" value="NZ_JANZXA010000012.1"/>
</dbReference>
<organism evidence="6 7">
    <name type="scientific">Novosphingobium mangrovi</name>
    <name type="common">ex Huang et al. 2023</name>
    <dbReference type="NCBI Taxonomy" id="2976432"/>
    <lineage>
        <taxon>Bacteria</taxon>
        <taxon>Pseudomonadati</taxon>
        <taxon>Pseudomonadota</taxon>
        <taxon>Alphaproteobacteria</taxon>
        <taxon>Sphingomonadales</taxon>
        <taxon>Sphingomonadaceae</taxon>
        <taxon>Novosphingobium</taxon>
    </lineage>
</organism>
<dbReference type="SUPFAM" id="SSF53850">
    <property type="entry name" value="Periplasmic binding protein-like II"/>
    <property type="match status" value="1"/>
</dbReference>
<dbReference type="InterPro" id="IPR036390">
    <property type="entry name" value="WH_DNA-bd_sf"/>
</dbReference>
<dbReference type="Gene3D" id="3.40.190.290">
    <property type="match status" value="1"/>
</dbReference>
<evidence type="ECO:0000313" key="6">
    <source>
        <dbReference type="EMBL" id="MCT2401207.1"/>
    </source>
</evidence>
<keyword evidence="7" id="KW-1185">Reference proteome</keyword>
<dbReference type="Gene3D" id="1.10.10.10">
    <property type="entry name" value="Winged helix-like DNA-binding domain superfamily/Winged helix DNA-binding domain"/>
    <property type="match status" value="1"/>
</dbReference>
<evidence type="ECO:0000256" key="1">
    <source>
        <dbReference type="ARBA" id="ARBA00009437"/>
    </source>
</evidence>
<sequence length="320" mass="35072">MDNLIPKLIDSRRLWLFYNVAHTGSFSRTEALIAVPQPAISRHIGKLEDDLNVRLLERHGRGVTLTPMGEVLFEHAGAILGEMASAVDAIELAKRQPAGRVSICASSIVMSRFMPEIMHRFMQKFPEVELTAIQAVSGQIYDQLVSGKVDVAIVISKPNTHRFEAIQLLEEPMVLIAHKSHPVAQMKVIKQSTLADLKMVLPASPNGMRGLIDAYFEKLNLSITAHLQADSVPLTVKIVGEGQFVTIMPISTFEHEFDTKNMVGIPLSPSFTRTLYAAYAKPKDGSHSSHAQALIEEVITVFRGAGRGKRKPAHAKAGAA</sequence>
<dbReference type="Pfam" id="PF00126">
    <property type="entry name" value="HTH_1"/>
    <property type="match status" value="1"/>
</dbReference>
<gene>
    <name evidence="6" type="ORF">NZK81_16785</name>
</gene>
<dbReference type="CDD" id="cd05466">
    <property type="entry name" value="PBP2_LTTR_substrate"/>
    <property type="match status" value="1"/>
</dbReference>
<feature type="domain" description="HTH lysR-type" evidence="5">
    <location>
        <begin position="9"/>
        <end position="66"/>
    </location>
</feature>
<dbReference type="InterPro" id="IPR000847">
    <property type="entry name" value="LysR_HTH_N"/>
</dbReference>
<dbReference type="InterPro" id="IPR005119">
    <property type="entry name" value="LysR_subst-bd"/>
</dbReference>
<dbReference type="PANTHER" id="PTHR30419:SF30">
    <property type="entry name" value="LYSR FAMILY TRANSCRIPTIONAL REGULATOR"/>
    <property type="match status" value="1"/>
</dbReference>
<evidence type="ECO:0000256" key="3">
    <source>
        <dbReference type="ARBA" id="ARBA00023125"/>
    </source>
</evidence>
<accession>A0ABT2I8Q1</accession>
<proteinExistence type="inferred from homology"/>
<dbReference type="Pfam" id="PF03466">
    <property type="entry name" value="LysR_substrate"/>
    <property type="match status" value="1"/>
</dbReference>
<keyword evidence="4" id="KW-0804">Transcription</keyword>
<evidence type="ECO:0000256" key="2">
    <source>
        <dbReference type="ARBA" id="ARBA00023015"/>
    </source>
</evidence>
<dbReference type="SUPFAM" id="SSF46785">
    <property type="entry name" value="Winged helix' DNA-binding domain"/>
    <property type="match status" value="1"/>
</dbReference>
<comment type="similarity">
    <text evidence="1">Belongs to the LysR transcriptional regulatory family.</text>
</comment>
<dbReference type="InterPro" id="IPR036388">
    <property type="entry name" value="WH-like_DNA-bd_sf"/>
</dbReference>
<dbReference type="InterPro" id="IPR050950">
    <property type="entry name" value="HTH-type_LysR_regulators"/>
</dbReference>
<evidence type="ECO:0000313" key="7">
    <source>
        <dbReference type="Proteomes" id="UP001165583"/>
    </source>
</evidence>
<dbReference type="EMBL" id="JANZXA010000012">
    <property type="protein sequence ID" value="MCT2401207.1"/>
    <property type="molecule type" value="Genomic_DNA"/>
</dbReference>
<protein>
    <submittedName>
        <fullName evidence="6">LysR family transcriptional regulator</fullName>
    </submittedName>
</protein>
<keyword evidence="3" id="KW-0238">DNA-binding</keyword>
<name>A0ABT2I8Q1_9SPHN</name>
<evidence type="ECO:0000259" key="5">
    <source>
        <dbReference type="PROSITE" id="PS50931"/>
    </source>
</evidence>
<keyword evidence="2" id="KW-0805">Transcription regulation</keyword>
<dbReference type="PROSITE" id="PS50931">
    <property type="entry name" value="HTH_LYSR"/>
    <property type="match status" value="1"/>
</dbReference>
<evidence type="ECO:0000256" key="4">
    <source>
        <dbReference type="ARBA" id="ARBA00023163"/>
    </source>
</evidence>